<dbReference type="Proteomes" id="UP000734854">
    <property type="component" value="Unassembled WGS sequence"/>
</dbReference>
<name>A0A8J5GMM0_ZINOF</name>
<comment type="caution">
    <text evidence="1">The sequence shown here is derived from an EMBL/GenBank/DDBJ whole genome shotgun (WGS) entry which is preliminary data.</text>
</comment>
<organism evidence="1 2">
    <name type="scientific">Zingiber officinale</name>
    <name type="common">Ginger</name>
    <name type="synonym">Amomum zingiber</name>
    <dbReference type="NCBI Taxonomy" id="94328"/>
    <lineage>
        <taxon>Eukaryota</taxon>
        <taxon>Viridiplantae</taxon>
        <taxon>Streptophyta</taxon>
        <taxon>Embryophyta</taxon>
        <taxon>Tracheophyta</taxon>
        <taxon>Spermatophyta</taxon>
        <taxon>Magnoliopsida</taxon>
        <taxon>Liliopsida</taxon>
        <taxon>Zingiberales</taxon>
        <taxon>Zingiberaceae</taxon>
        <taxon>Zingiber</taxon>
    </lineage>
</organism>
<protein>
    <submittedName>
        <fullName evidence="1">Uncharacterized protein</fullName>
    </submittedName>
</protein>
<gene>
    <name evidence="1" type="ORF">ZIOFF_028116</name>
</gene>
<proteinExistence type="predicted"/>
<dbReference type="PANTHER" id="PTHR31973:SF166">
    <property type="entry name" value="OS10G0104700 PROTEIN"/>
    <property type="match status" value="1"/>
</dbReference>
<reference evidence="1 2" key="1">
    <citation type="submission" date="2020-08" db="EMBL/GenBank/DDBJ databases">
        <title>Plant Genome Project.</title>
        <authorList>
            <person name="Zhang R.-G."/>
        </authorList>
    </citation>
    <scope>NUCLEOTIDE SEQUENCE [LARGE SCALE GENOMIC DNA]</scope>
    <source>
        <tissue evidence="1">Rhizome</tissue>
    </source>
</reference>
<evidence type="ECO:0000313" key="2">
    <source>
        <dbReference type="Proteomes" id="UP000734854"/>
    </source>
</evidence>
<dbReference type="EMBL" id="JACMSC010000008">
    <property type="protein sequence ID" value="KAG6510108.1"/>
    <property type="molecule type" value="Genomic_DNA"/>
</dbReference>
<sequence length="163" mass="19200">MGENNLRSREHPKADATWIANVVKEKLRGEPSYHPCTIQKDLQRDYGIELDYHKVWKDKELAMHDIHGIEKGFYDRLRWCCKVIQNITKALVFSIQAVWANALFLSDRWGVMNFNNIAECWNNWVKPARNLPIVAMVDHIRMQIMNIIHRRLESTLAMVKELS</sequence>
<keyword evidence="2" id="KW-1185">Reference proteome</keyword>
<evidence type="ECO:0000313" key="1">
    <source>
        <dbReference type="EMBL" id="KAG6510108.1"/>
    </source>
</evidence>
<dbReference type="AlphaFoldDB" id="A0A8J5GMM0"/>
<dbReference type="PANTHER" id="PTHR31973">
    <property type="entry name" value="POLYPROTEIN, PUTATIVE-RELATED"/>
    <property type="match status" value="1"/>
</dbReference>
<accession>A0A8J5GMM0</accession>